<protein>
    <submittedName>
        <fullName evidence="4">Uncharacterized protein</fullName>
    </submittedName>
</protein>
<evidence type="ECO:0000313" key="5">
    <source>
        <dbReference type="Proteomes" id="UP001166286"/>
    </source>
</evidence>
<dbReference type="SFLD" id="SFLDS00005">
    <property type="entry name" value="Isoprenoid_Synthase_Type_I"/>
    <property type="match status" value="1"/>
</dbReference>
<dbReference type="AlphaFoldDB" id="A0AA39QYF1"/>
<keyword evidence="2" id="KW-0479">Metal-binding</keyword>
<reference evidence="4" key="1">
    <citation type="submission" date="2023-03" db="EMBL/GenBank/DDBJ databases">
        <title>Complete genome of Cladonia borealis.</title>
        <authorList>
            <person name="Park H."/>
        </authorList>
    </citation>
    <scope>NUCLEOTIDE SEQUENCE</scope>
    <source>
        <strain evidence="4">ANT050790</strain>
    </source>
</reference>
<comment type="caution">
    <text evidence="4">The sequence shown here is derived from an EMBL/GenBank/DDBJ whole genome shotgun (WGS) entry which is preliminary data.</text>
</comment>
<evidence type="ECO:0000256" key="2">
    <source>
        <dbReference type="ARBA" id="ARBA00022723"/>
    </source>
</evidence>
<dbReference type="GO" id="GO:0004659">
    <property type="term" value="F:prenyltransferase activity"/>
    <property type="evidence" value="ECO:0007669"/>
    <property type="project" value="InterPro"/>
</dbReference>
<keyword evidence="5" id="KW-1185">Reference proteome</keyword>
<evidence type="ECO:0000256" key="3">
    <source>
        <dbReference type="ARBA" id="ARBA00022842"/>
    </source>
</evidence>
<dbReference type="InterPro" id="IPR033749">
    <property type="entry name" value="Polyprenyl_synt_CS"/>
</dbReference>
<keyword evidence="3" id="KW-0460">Magnesium</keyword>
<dbReference type="SUPFAM" id="SSF48576">
    <property type="entry name" value="Terpenoid synthases"/>
    <property type="match status" value="2"/>
</dbReference>
<gene>
    <name evidence="4" type="ORF">JMJ35_006842</name>
</gene>
<dbReference type="PANTHER" id="PTHR12001">
    <property type="entry name" value="GERANYLGERANYL PYROPHOSPHATE SYNTHASE"/>
    <property type="match status" value="1"/>
</dbReference>
<evidence type="ECO:0000256" key="1">
    <source>
        <dbReference type="ARBA" id="ARBA00022679"/>
    </source>
</evidence>
<evidence type="ECO:0000313" key="4">
    <source>
        <dbReference type="EMBL" id="KAK0510410.1"/>
    </source>
</evidence>
<dbReference type="Pfam" id="PF00348">
    <property type="entry name" value="polyprenyl_synt"/>
    <property type="match status" value="1"/>
</dbReference>
<dbReference type="InterPro" id="IPR008949">
    <property type="entry name" value="Isoprenoid_synthase_dom_sf"/>
</dbReference>
<dbReference type="GO" id="GO:0008299">
    <property type="term" value="P:isoprenoid biosynthetic process"/>
    <property type="evidence" value="ECO:0007669"/>
    <property type="project" value="InterPro"/>
</dbReference>
<name>A0AA39QYF1_9LECA</name>
<proteinExistence type="predicted"/>
<dbReference type="EMBL" id="JAFEKC020000015">
    <property type="protein sequence ID" value="KAK0510410.1"/>
    <property type="molecule type" value="Genomic_DNA"/>
</dbReference>
<dbReference type="Gene3D" id="1.10.600.10">
    <property type="entry name" value="Farnesyl Diphosphate Synthase"/>
    <property type="match status" value="2"/>
</dbReference>
<dbReference type="GO" id="GO:0046872">
    <property type="term" value="F:metal ion binding"/>
    <property type="evidence" value="ECO:0007669"/>
    <property type="project" value="UniProtKB-KW"/>
</dbReference>
<dbReference type="GO" id="GO:0046165">
    <property type="term" value="P:alcohol biosynthetic process"/>
    <property type="evidence" value="ECO:0007669"/>
    <property type="project" value="UniProtKB-ARBA"/>
</dbReference>
<keyword evidence="1" id="KW-0808">Transferase</keyword>
<dbReference type="Proteomes" id="UP001166286">
    <property type="component" value="Unassembled WGS sequence"/>
</dbReference>
<sequence>MAYPNSELVDRSVLEASGCLTTLPVRCSRYLDLANSASRALCLEWNNAGVKGDLRRSTFDPKGNGTSLTMPESLPERVEVCTRLLDIGFYNDDLLEDIKDRGDALTINPSWANGYESVDRKPIAIAHVKGSSPKRQLEAKTMLQAVTIDRNGALDLMDSWKQFLQDSESEQKFNMASKSWENWVQYRCLDGALTAMQSVACFGMNVKVSDEQKAAVRHIVRPIQTHVVLINDYYSFDREYEEYINGKKYEMRNSVWFLMQHHGLEQRQAKHRVLEEALKCEKDYTAARTEYESGHPNMCPKVARYIDVASFIASGAWYWQTFCSRHRYIYRPDNVSDHRTVHIPLSPGEVAPLNAGPAFESGSTYDGLLAPVQNCPTITSGTEVGESFTDVSRIDLLDETVLAPYDYLSSLPSKGIRDAAIDALDIWLDIPESSLAPIRLIVEYLHSASLMLDDIEDHSPLRRGYPATHKIFGSAQTINSANYLFLLSVIELHKLPSPQCIGIYERQLKRLHIGQSLDLNWTNHVACPTTAEYIDMVDHKTGGIFCLIGNLMQAESLDTPAPNTSIEHLMVLLGRYFQIRDDYQNLVSSDYTVSKGFCEDLDEGKYSLALIHALNHSGSEALQLRAILQERSRKGAMTLEMKKLVRETMEHRQSLEYVHSVLKELESAVEKEILRIEKATGVTNYVIRLLLEKLKVE</sequence>
<dbReference type="PANTHER" id="PTHR12001:SF72">
    <property type="entry name" value="THIJ_PFPI FAMILY PROTEIN (AFU_ORTHOLOGUE AFUA_3G01210)-RELATED"/>
    <property type="match status" value="1"/>
</dbReference>
<dbReference type="Pfam" id="PF19086">
    <property type="entry name" value="Terpene_syn_C_2"/>
    <property type="match status" value="1"/>
</dbReference>
<organism evidence="4 5">
    <name type="scientific">Cladonia borealis</name>
    <dbReference type="NCBI Taxonomy" id="184061"/>
    <lineage>
        <taxon>Eukaryota</taxon>
        <taxon>Fungi</taxon>
        <taxon>Dikarya</taxon>
        <taxon>Ascomycota</taxon>
        <taxon>Pezizomycotina</taxon>
        <taxon>Lecanoromycetes</taxon>
        <taxon>OSLEUM clade</taxon>
        <taxon>Lecanoromycetidae</taxon>
        <taxon>Lecanorales</taxon>
        <taxon>Lecanorineae</taxon>
        <taxon>Cladoniaceae</taxon>
        <taxon>Cladonia</taxon>
    </lineage>
</organism>
<dbReference type="InterPro" id="IPR000092">
    <property type="entry name" value="Polyprenyl_synt"/>
</dbReference>
<dbReference type="GO" id="GO:0043386">
    <property type="term" value="P:mycotoxin biosynthetic process"/>
    <property type="evidence" value="ECO:0007669"/>
    <property type="project" value="UniProtKB-ARBA"/>
</dbReference>
<dbReference type="PROSITE" id="PS00723">
    <property type="entry name" value="POLYPRENYL_SYNTHASE_1"/>
    <property type="match status" value="1"/>
</dbReference>
<accession>A0AA39QYF1</accession>
<dbReference type="PROSITE" id="PS00444">
    <property type="entry name" value="POLYPRENYL_SYNTHASE_2"/>
    <property type="match status" value="1"/>
</dbReference>